<feature type="domain" description="AMP-binding enzyme C-terminal" evidence="5">
    <location>
        <begin position="458"/>
        <end position="533"/>
    </location>
</feature>
<dbReference type="AlphaFoldDB" id="A0A0B6RWM4"/>
<dbReference type="KEGG" id="bgp:BGL_1c20600"/>
<evidence type="ECO:0000256" key="1">
    <source>
        <dbReference type="ARBA" id="ARBA00004924"/>
    </source>
</evidence>
<dbReference type="GO" id="GO:0016779">
    <property type="term" value="F:nucleotidyltransferase activity"/>
    <property type="evidence" value="ECO:0007669"/>
    <property type="project" value="UniProtKB-KW"/>
</dbReference>
<dbReference type="PROSITE" id="PS00455">
    <property type="entry name" value="AMP_BINDING"/>
    <property type="match status" value="1"/>
</dbReference>
<dbReference type="Gene3D" id="3.40.50.980">
    <property type="match status" value="2"/>
</dbReference>
<dbReference type="Pfam" id="PF13193">
    <property type="entry name" value="AMP-binding_C"/>
    <property type="match status" value="1"/>
</dbReference>
<sequence length="552" mass="60168">MLPSRCDTVASSASLPDCPNWPAAFIRRYRKAGYWQDTTFFEALREQARRTPEAIAIVDGEARRHRFRELLERVRRLAGGLHGLGLRRGDIVVVHLPNGLRFIETCFALFQLGVVPVLALPAHRQHEIEALCRFTGARAYLCADQDTFDCRPLAEALRARCPALEHVVTGGAAAGFVAFDALYDGPARDACDARAGDVACFQLSGGTTGTPKLIPRRHDEYLYNVRACVAASAVDSGTVYLAALPMAHNFTLCCPGVIGTLLHGGCVVAAGRADPDTCFALIARERVTHTALVPPLALVWLDAQDRLHADLSSLRLLQVGGARLMRHAAERVAPTLGCRLQQVFGMAEGLVCCTRLDDPPERIHDTQGRPVSEADEIRVVDAHGKPVAPGQIGELQVRGPYTIRGYYPRAEHDATAFTADGFYRSGDLVSQTADGYLVVEGRDKDQINRGGEKVSSEELENLLLTHPQVHDAAVVALPDALLGEQTCAFVVARPPAPTSMQLKQHLRACGLAAFKVPDRIEFVTRFPETGIGKTSKKSLREALRRELDEAVR</sequence>
<organism evidence="6 7">
    <name type="scientific">Burkholderia plantarii</name>
    <dbReference type="NCBI Taxonomy" id="41899"/>
    <lineage>
        <taxon>Bacteria</taxon>
        <taxon>Pseudomonadati</taxon>
        <taxon>Pseudomonadota</taxon>
        <taxon>Betaproteobacteria</taxon>
        <taxon>Burkholderiales</taxon>
        <taxon>Burkholderiaceae</taxon>
        <taxon>Burkholderia</taxon>
    </lineage>
</organism>
<dbReference type="FunFam" id="2.30.38.10:FF:000003">
    <property type="entry name" value="Vibriobactin-specific 2,3-dihydroxybenzoate-AMP ligase"/>
    <property type="match status" value="1"/>
</dbReference>
<comment type="pathway">
    <text evidence="1">Siderophore biosynthesis.</text>
</comment>
<dbReference type="InterPro" id="IPR020845">
    <property type="entry name" value="AMP-binding_CS"/>
</dbReference>
<dbReference type="RefSeq" id="WP_042626612.1">
    <property type="nucleotide sequence ID" value="NZ_CP002580.1"/>
</dbReference>
<evidence type="ECO:0000259" key="5">
    <source>
        <dbReference type="Pfam" id="PF13193"/>
    </source>
</evidence>
<reference evidence="6 7" key="2">
    <citation type="journal article" date="2016" name="Appl. Microbiol. Biotechnol.">
        <title>Mutations improving production and secretion of extracellular lipase by Burkholderia glumae PG1.</title>
        <authorList>
            <person name="Knapp A."/>
            <person name="Voget S."/>
            <person name="Gao R."/>
            <person name="Zaburannyi N."/>
            <person name="Krysciak D."/>
            <person name="Breuer M."/>
            <person name="Hauer B."/>
            <person name="Streit W.R."/>
            <person name="Muller R."/>
            <person name="Daniel R."/>
            <person name="Jaeger K.E."/>
        </authorList>
    </citation>
    <scope>NUCLEOTIDE SEQUENCE [LARGE SCALE GENOMIC DNA]</scope>
    <source>
        <strain evidence="6 7">PG1</strain>
    </source>
</reference>
<reference evidence="7" key="1">
    <citation type="submission" date="2011-03" db="EMBL/GenBank/DDBJ databases">
        <authorList>
            <person name="Voget S."/>
            <person name="Streit W.R."/>
            <person name="Jaeger K.E."/>
            <person name="Daniel R."/>
        </authorList>
    </citation>
    <scope>NUCLEOTIDE SEQUENCE [LARGE SCALE GENOMIC DNA]</scope>
    <source>
        <strain evidence="7">PG1</strain>
    </source>
</reference>
<gene>
    <name evidence="6" type="primary">pchD</name>
    <name evidence="6" type="ORF">BGL_1c20600</name>
</gene>
<dbReference type="PANTHER" id="PTHR43767">
    <property type="entry name" value="LONG-CHAIN-FATTY-ACID--COA LIGASE"/>
    <property type="match status" value="1"/>
</dbReference>
<protein>
    <submittedName>
        <fullName evidence="6">2,3-dihydoxybenzoate-AMP ligase PchD</fullName>
        <ecNumber evidence="6">2.7.7.58</ecNumber>
    </submittedName>
</protein>
<dbReference type="EMBL" id="CP002580">
    <property type="protein sequence ID" value="AJK46569.1"/>
    <property type="molecule type" value="Genomic_DNA"/>
</dbReference>
<dbReference type="SUPFAM" id="SSF56801">
    <property type="entry name" value="Acetyl-CoA synthetase-like"/>
    <property type="match status" value="1"/>
</dbReference>
<keyword evidence="6" id="KW-0548">Nucleotidyltransferase</keyword>
<dbReference type="FunFam" id="3.30.300.30:FF:000008">
    <property type="entry name" value="2,3-dihydroxybenzoate-AMP ligase"/>
    <property type="match status" value="1"/>
</dbReference>
<evidence type="ECO:0000256" key="2">
    <source>
        <dbReference type="ARBA" id="ARBA00006432"/>
    </source>
</evidence>
<keyword evidence="7" id="KW-1185">Reference proteome</keyword>
<dbReference type="InterPro" id="IPR000873">
    <property type="entry name" value="AMP-dep_synth/lig_dom"/>
</dbReference>
<dbReference type="Proteomes" id="UP000031838">
    <property type="component" value="Chromosome 1"/>
</dbReference>
<proteinExistence type="inferred from homology"/>
<dbReference type="Gene3D" id="3.30.300.30">
    <property type="match status" value="1"/>
</dbReference>
<evidence type="ECO:0000256" key="3">
    <source>
        <dbReference type="ARBA" id="ARBA00022598"/>
    </source>
</evidence>
<dbReference type="HOGENOM" id="CLU_000022_59_7_4"/>
<dbReference type="Gene3D" id="2.30.38.10">
    <property type="entry name" value="Luciferase, Domain 3"/>
    <property type="match status" value="1"/>
</dbReference>
<feature type="domain" description="AMP-dependent synthetase/ligase" evidence="4">
    <location>
        <begin position="44"/>
        <end position="407"/>
    </location>
</feature>
<dbReference type="InterPro" id="IPR025110">
    <property type="entry name" value="AMP-bd_C"/>
</dbReference>
<accession>A0A0B6RWM4</accession>
<name>A0A0B6RWM4_BURPL</name>
<dbReference type="InterPro" id="IPR045851">
    <property type="entry name" value="AMP-bd_C_sf"/>
</dbReference>
<dbReference type="EC" id="2.7.7.58" evidence="6"/>
<dbReference type="PANTHER" id="PTHR43767:SF1">
    <property type="entry name" value="NONRIBOSOMAL PEPTIDE SYNTHASE PES1 (EUROFUNG)-RELATED"/>
    <property type="match status" value="1"/>
</dbReference>
<keyword evidence="6" id="KW-0808">Transferase</keyword>
<evidence type="ECO:0000313" key="6">
    <source>
        <dbReference type="EMBL" id="AJK46569.1"/>
    </source>
</evidence>
<evidence type="ECO:0000259" key="4">
    <source>
        <dbReference type="Pfam" id="PF00501"/>
    </source>
</evidence>
<dbReference type="GO" id="GO:0016878">
    <property type="term" value="F:acid-thiol ligase activity"/>
    <property type="evidence" value="ECO:0007669"/>
    <property type="project" value="UniProtKB-ARBA"/>
</dbReference>
<dbReference type="Pfam" id="PF00501">
    <property type="entry name" value="AMP-binding"/>
    <property type="match status" value="1"/>
</dbReference>
<dbReference type="InterPro" id="IPR050237">
    <property type="entry name" value="ATP-dep_AMP-bd_enzyme"/>
</dbReference>
<comment type="similarity">
    <text evidence="2">Belongs to the ATP-dependent AMP-binding enzyme family.</text>
</comment>
<evidence type="ECO:0000313" key="7">
    <source>
        <dbReference type="Proteomes" id="UP000031838"/>
    </source>
</evidence>
<keyword evidence="3 6" id="KW-0436">Ligase</keyword>